<dbReference type="Proteomes" id="UP000244336">
    <property type="component" value="Chromosome 8"/>
</dbReference>
<evidence type="ECO:0000313" key="4">
    <source>
        <dbReference type="Proteomes" id="UP000244336"/>
    </source>
</evidence>
<keyword evidence="4" id="KW-1185">Reference proteome</keyword>
<name>A0A2T7CMA0_9POAL</name>
<reference evidence="3 4" key="1">
    <citation type="submission" date="2018-04" db="EMBL/GenBank/DDBJ databases">
        <title>WGS assembly of Panicum hallii var. hallii HAL2.</title>
        <authorList>
            <person name="Lovell J."/>
            <person name="Jenkins J."/>
            <person name="Lowry D."/>
            <person name="Mamidi S."/>
            <person name="Sreedasyam A."/>
            <person name="Weng X."/>
            <person name="Barry K."/>
            <person name="Bonette J."/>
            <person name="Campitelli B."/>
            <person name="Daum C."/>
            <person name="Gordon S."/>
            <person name="Gould B."/>
            <person name="Lipzen A."/>
            <person name="MacQueen A."/>
            <person name="Palacio-Mejia J."/>
            <person name="Plott C."/>
            <person name="Shakirov E."/>
            <person name="Shu S."/>
            <person name="Yoshinaga Y."/>
            <person name="Zane M."/>
            <person name="Rokhsar D."/>
            <person name="Grimwood J."/>
            <person name="Schmutz J."/>
            <person name="Juenger T."/>
        </authorList>
    </citation>
    <scope>NUCLEOTIDE SEQUENCE [LARGE SCALE GENOMIC DNA]</scope>
    <source>
        <strain evidence="4">cv. HAL2</strain>
    </source>
</reference>
<keyword evidence="2" id="KW-0472">Membrane</keyword>
<dbReference type="EMBL" id="CM009756">
    <property type="protein sequence ID" value="PUZ44465.1"/>
    <property type="molecule type" value="Genomic_DNA"/>
</dbReference>
<evidence type="ECO:0000256" key="1">
    <source>
        <dbReference type="SAM" id="MobiDB-lite"/>
    </source>
</evidence>
<dbReference type="Gramene" id="PUZ44465">
    <property type="protein sequence ID" value="PUZ44465"/>
    <property type="gene ID" value="GQ55_8G101600"/>
</dbReference>
<protein>
    <submittedName>
        <fullName evidence="3">Uncharacterized protein</fullName>
    </submittedName>
</protein>
<organism evidence="3 4">
    <name type="scientific">Panicum hallii var. hallii</name>
    <dbReference type="NCBI Taxonomy" id="1504633"/>
    <lineage>
        <taxon>Eukaryota</taxon>
        <taxon>Viridiplantae</taxon>
        <taxon>Streptophyta</taxon>
        <taxon>Embryophyta</taxon>
        <taxon>Tracheophyta</taxon>
        <taxon>Spermatophyta</taxon>
        <taxon>Magnoliopsida</taxon>
        <taxon>Liliopsida</taxon>
        <taxon>Poales</taxon>
        <taxon>Poaceae</taxon>
        <taxon>PACMAD clade</taxon>
        <taxon>Panicoideae</taxon>
        <taxon>Panicodae</taxon>
        <taxon>Paniceae</taxon>
        <taxon>Panicinae</taxon>
        <taxon>Panicum</taxon>
        <taxon>Panicum sect. Panicum</taxon>
    </lineage>
</organism>
<accession>A0A2T7CMA0</accession>
<evidence type="ECO:0000313" key="3">
    <source>
        <dbReference type="EMBL" id="PUZ44465.1"/>
    </source>
</evidence>
<keyword evidence="2" id="KW-1133">Transmembrane helix</keyword>
<dbReference type="AlphaFoldDB" id="A0A2T7CMA0"/>
<proteinExistence type="predicted"/>
<sequence length="173" mass="18771">MPAFNTFSLSLPPSLAEQSPAPHSRPPPQRSRWSGDPSRPFSCNSSKSAHPSAVDFVPLLQSPLKIGVYLFSGKDFSDSVNPPQSPITSSPLGNTGVEDEEERCCTEARASTVCSCMIGDGGLKHGFYWGLKQFWSNKASIIWGTMSGSSLASLLALLIRRRNAEMLNRLQLS</sequence>
<evidence type="ECO:0000256" key="2">
    <source>
        <dbReference type="SAM" id="Phobius"/>
    </source>
</evidence>
<feature type="region of interest" description="Disordered" evidence="1">
    <location>
        <begin position="1"/>
        <end position="50"/>
    </location>
</feature>
<keyword evidence="2" id="KW-0812">Transmembrane</keyword>
<feature type="transmembrane region" description="Helical" evidence="2">
    <location>
        <begin position="141"/>
        <end position="159"/>
    </location>
</feature>
<feature type="compositionally biased region" description="Polar residues" evidence="1">
    <location>
        <begin position="1"/>
        <end position="11"/>
    </location>
</feature>
<gene>
    <name evidence="3" type="ORF">GQ55_8G101600</name>
</gene>